<dbReference type="Pfam" id="PF25872">
    <property type="entry name" value="HTH_77"/>
    <property type="match status" value="1"/>
</dbReference>
<dbReference type="InterPro" id="IPR016032">
    <property type="entry name" value="Sig_transdc_resp-reg_C-effctor"/>
</dbReference>
<dbReference type="Gene3D" id="1.10.10.10">
    <property type="entry name" value="Winged helix-like DNA-binding domain superfamily/Winged helix DNA-binding domain"/>
    <property type="match status" value="1"/>
</dbReference>
<dbReference type="RefSeq" id="WP_192909561.1">
    <property type="nucleotide sequence ID" value="NZ_BJFL01000015.1"/>
</dbReference>
<dbReference type="PRINTS" id="PR00038">
    <property type="entry name" value="HTHLUXR"/>
</dbReference>
<dbReference type="GO" id="GO:0006355">
    <property type="term" value="P:regulation of DNA-templated transcription"/>
    <property type="evidence" value="ECO:0007669"/>
    <property type="project" value="InterPro"/>
</dbReference>
<dbReference type="InterPro" id="IPR036388">
    <property type="entry name" value="WH-like_DNA-bd_sf"/>
</dbReference>
<comment type="caution">
    <text evidence="2">The sequence shown here is derived from an EMBL/GenBank/DDBJ whole genome shotgun (WGS) entry which is preliminary data.</text>
</comment>
<evidence type="ECO:0000313" key="2">
    <source>
        <dbReference type="EMBL" id="GDY31528.1"/>
    </source>
</evidence>
<dbReference type="CDD" id="cd06170">
    <property type="entry name" value="LuxR_C_like"/>
    <property type="match status" value="1"/>
</dbReference>
<dbReference type="Proteomes" id="UP000298860">
    <property type="component" value="Unassembled WGS sequence"/>
</dbReference>
<dbReference type="SMART" id="SM00421">
    <property type="entry name" value="HTH_LUXR"/>
    <property type="match status" value="1"/>
</dbReference>
<dbReference type="SUPFAM" id="SSF46894">
    <property type="entry name" value="C-terminal effector domain of the bipartite response regulators"/>
    <property type="match status" value="1"/>
</dbReference>
<dbReference type="AlphaFoldDB" id="A0A4D4JA29"/>
<dbReference type="Gene3D" id="3.40.50.300">
    <property type="entry name" value="P-loop containing nucleotide triphosphate hydrolases"/>
    <property type="match status" value="1"/>
</dbReference>
<dbReference type="SUPFAM" id="SSF48452">
    <property type="entry name" value="TPR-like"/>
    <property type="match status" value="1"/>
</dbReference>
<dbReference type="PRINTS" id="PR00364">
    <property type="entry name" value="DISEASERSIST"/>
</dbReference>
<organism evidence="2 3">
    <name type="scientific">Gandjariella thermophila</name>
    <dbReference type="NCBI Taxonomy" id="1931992"/>
    <lineage>
        <taxon>Bacteria</taxon>
        <taxon>Bacillati</taxon>
        <taxon>Actinomycetota</taxon>
        <taxon>Actinomycetes</taxon>
        <taxon>Pseudonocardiales</taxon>
        <taxon>Pseudonocardiaceae</taxon>
        <taxon>Gandjariella</taxon>
    </lineage>
</organism>
<accession>A0A4D4JA29</accession>
<dbReference type="Gene3D" id="1.25.40.10">
    <property type="entry name" value="Tetratricopeptide repeat domain"/>
    <property type="match status" value="1"/>
</dbReference>
<dbReference type="PROSITE" id="PS50043">
    <property type="entry name" value="HTH_LUXR_2"/>
    <property type="match status" value="1"/>
</dbReference>
<name>A0A4D4JA29_9PSEU</name>
<dbReference type="PANTHER" id="PTHR47691:SF3">
    <property type="entry name" value="HTH-TYPE TRANSCRIPTIONAL REGULATOR RV0890C-RELATED"/>
    <property type="match status" value="1"/>
</dbReference>
<dbReference type="GO" id="GO:0016887">
    <property type="term" value="F:ATP hydrolysis activity"/>
    <property type="evidence" value="ECO:0007669"/>
    <property type="project" value="InterPro"/>
</dbReference>
<evidence type="ECO:0000259" key="1">
    <source>
        <dbReference type="PROSITE" id="PS50043"/>
    </source>
</evidence>
<dbReference type="InterPro" id="IPR000792">
    <property type="entry name" value="Tscrpt_reg_LuxR_C"/>
</dbReference>
<dbReference type="SUPFAM" id="SSF52540">
    <property type="entry name" value="P-loop containing nucleoside triphosphate hydrolases"/>
    <property type="match status" value="1"/>
</dbReference>
<dbReference type="InterPro" id="IPR027417">
    <property type="entry name" value="P-loop_NTPase"/>
</dbReference>
<protein>
    <submittedName>
        <fullName evidence="2">LuxR family transcriptional regulator</fullName>
    </submittedName>
</protein>
<dbReference type="InterPro" id="IPR058852">
    <property type="entry name" value="HTH_77"/>
</dbReference>
<dbReference type="EMBL" id="BJFL01000015">
    <property type="protein sequence ID" value="GDY31528.1"/>
    <property type="molecule type" value="Genomic_DNA"/>
</dbReference>
<gene>
    <name evidence="2" type="ORF">GTS_31610</name>
</gene>
<feature type="domain" description="HTH luxR-type" evidence="1">
    <location>
        <begin position="702"/>
        <end position="767"/>
    </location>
</feature>
<keyword evidence="3" id="KW-1185">Reference proteome</keyword>
<reference evidence="3" key="1">
    <citation type="submission" date="2019-04" db="EMBL/GenBank/DDBJ databases">
        <title>Draft genome sequence of Pseudonocardiaceae bacterium SL3-2-4.</title>
        <authorList>
            <person name="Ningsih F."/>
            <person name="Yokota A."/>
            <person name="Sakai Y."/>
            <person name="Nanatani K."/>
            <person name="Yabe S."/>
            <person name="Oetari A."/>
            <person name="Sjamsuridzal W."/>
        </authorList>
    </citation>
    <scope>NUCLEOTIDE SEQUENCE [LARGE SCALE GENOMIC DNA]</scope>
    <source>
        <strain evidence="3">SL3-2-4</strain>
    </source>
</reference>
<proteinExistence type="predicted"/>
<dbReference type="Pfam" id="PF13401">
    <property type="entry name" value="AAA_22"/>
    <property type="match status" value="1"/>
</dbReference>
<dbReference type="InterPro" id="IPR011990">
    <property type="entry name" value="TPR-like_helical_dom_sf"/>
</dbReference>
<dbReference type="PANTHER" id="PTHR47691">
    <property type="entry name" value="REGULATOR-RELATED"/>
    <property type="match status" value="1"/>
</dbReference>
<evidence type="ECO:0000313" key="3">
    <source>
        <dbReference type="Proteomes" id="UP000298860"/>
    </source>
</evidence>
<sequence>MSKSPRRVGNLPAEVTVFVGRRREVAEAKRLLAASRLVTLTGVGGVGKTRLALRVAGELQRGFPDGAWLVELADLSDPGLLPQTVASAVGARSQSARHMADSLASYLAGKRLLLVLDNCEHLSSACAELVGRLLATAPGLVVLATGRQALRLPEERVLRVPPMSLPEDRVLQPARLLQYEAVNLFAERASAAVSDFHVTPENSAAVARLCRRLDGIPLAIELAAVQLRALSPEQVLERLDDRYRLLRGGSRIAAPRHQTLHALIGWSFGLCTAEERTLWMRVSVFSGGFDLDAAKEVCCVDDELAPDRVAATLRSLVDRSVLIRNGSGDRVRYRLLETIQHYGRNRLRATGVETVFRSRHRDWYQRMAARAEAEWFGPDQVEWSARLRQEHANLRAALDFCLTEPGEARSGLAIAGTLRVYWLSGTGFVSEGRRWLDQFLALDQEPSPERVKGLWCGAWLAALQNDVEAAEPMLAESRALARRFDDDTALAYTTQIAGLVALHRGDLTNAVALIRQALRLHEATGDPVGTAHALIRLATAAVLLGDAHTAVTLCTQSLAMSQVHGERWFRAHTLWVLGIARWEQGGHRRAIALEHKCIRLKSEFDDLLGVCVAIEALAWIAATERAERAATLFGGLSRIWQVTGLSRLSYLDEPHHRYEAMTRHALGDHAYEKAFRRGSELSPDEVIGYALEERAEPGGAADEPAPGGLTRRERQIAELLAEGYSNKKIAATLVISERTAESHVENILKKLGFTSRTQVAAWVTERPSHPA</sequence>
<dbReference type="GO" id="GO:0003677">
    <property type="term" value="F:DNA binding"/>
    <property type="evidence" value="ECO:0007669"/>
    <property type="project" value="InterPro"/>
</dbReference>
<dbReference type="InterPro" id="IPR049945">
    <property type="entry name" value="AAA_22"/>
</dbReference>
<dbReference type="Pfam" id="PF00196">
    <property type="entry name" value="GerE"/>
    <property type="match status" value="1"/>
</dbReference>